<comment type="caution">
    <text evidence="3">The sequence shown here is derived from an EMBL/GenBank/DDBJ whole genome shotgun (WGS) entry which is preliminary data.</text>
</comment>
<dbReference type="Proteomes" id="UP000242519">
    <property type="component" value="Unassembled WGS sequence"/>
</dbReference>
<dbReference type="EMBL" id="MZNU01000253">
    <property type="protein sequence ID" value="OWP01981.1"/>
    <property type="molecule type" value="Genomic_DNA"/>
</dbReference>
<feature type="compositionally biased region" description="Low complexity" evidence="2">
    <location>
        <begin position="401"/>
        <end position="419"/>
    </location>
</feature>
<reference evidence="3 4" key="1">
    <citation type="submission" date="2017-04" db="EMBL/GenBank/DDBJ databases">
        <title>Draft genome sequence of Marssonina coronaria NL1: causal agent of apple blotch.</title>
        <authorList>
            <person name="Cheng Q."/>
        </authorList>
    </citation>
    <scope>NUCLEOTIDE SEQUENCE [LARGE SCALE GENOMIC DNA]</scope>
    <source>
        <strain evidence="3 4">NL1</strain>
    </source>
</reference>
<evidence type="ECO:0000313" key="3">
    <source>
        <dbReference type="EMBL" id="OWP01981.1"/>
    </source>
</evidence>
<keyword evidence="1" id="KW-0175">Coiled coil</keyword>
<dbReference type="InParanoid" id="A0A218Z1N4"/>
<evidence type="ECO:0000256" key="2">
    <source>
        <dbReference type="SAM" id="MobiDB-lite"/>
    </source>
</evidence>
<proteinExistence type="predicted"/>
<accession>A0A218Z1N4</accession>
<feature type="region of interest" description="Disordered" evidence="2">
    <location>
        <begin position="216"/>
        <end position="246"/>
    </location>
</feature>
<gene>
    <name evidence="3" type="ORF">B2J93_4607</name>
</gene>
<dbReference type="OrthoDB" id="3530645at2759"/>
<protein>
    <submittedName>
        <fullName evidence="3">Uncharacterized protein</fullName>
    </submittedName>
</protein>
<feature type="compositionally biased region" description="Polar residues" evidence="2">
    <location>
        <begin position="451"/>
        <end position="462"/>
    </location>
</feature>
<feature type="region of interest" description="Disordered" evidence="2">
    <location>
        <begin position="445"/>
        <end position="500"/>
    </location>
</feature>
<organism evidence="3 4">
    <name type="scientific">Diplocarpon coronariae</name>
    <dbReference type="NCBI Taxonomy" id="2795749"/>
    <lineage>
        <taxon>Eukaryota</taxon>
        <taxon>Fungi</taxon>
        <taxon>Dikarya</taxon>
        <taxon>Ascomycota</taxon>
        <taxon>Pezizomycotina</taxon>
        <taxon>Leotiomycetes</taxon>
        <taxon>Helotiales</taxon>
        <taxon>Drepanopezizaceae</taxon>
        <taxon>Diplocarpon</taxon>
    </lineage>
</organism>
<feature type="compositionally biased region" description="Polar residues" evidence="2">
    <location>
        <begin position="366"/>
        <end position="381"/>
    </location>
</feature>
<evidence type="ECO:0000256" key="1">
    <source>
        <dbReference type="SAM" id="Coils"/>
    </source>
</evidence>
<feature type="coiled-coil region" evidence="1">
    <location>
        <begin position="48"/>
        <end position="89"/>
    </location>
</feature>
<feature type="region of interest" description="Disordered" evidence="2">
    <location>
        <begin position="366"/>
        <end position="431"/>
    </location>
</feature>
<dbReference type="AlphaFoldDB" id="A0A218Z1N4"/>
<name>A0A218Z1N4_9HELO</name>
<evidence type="ECO:0000313" key="4">
    <source>
        <dbReference type="Proteomes" id="UP000242519"/>
    </source>
</evidence>
<keyword evidence="4" id="KW-1185">Reference proteome</keyword>
<feature type="region of interest" description="Disordered" evidence="2">
    <location>
        <begin position="119"/>
        <end position="155"/>
    </location>
</feature>
<sequence length="500" mass="54447">MSAPGPQQLSPSIGGVAVGKIWGTQLRREHAALQKQVSDIATQRDTDLSNYERRLEDVNQQIVALQNRLDGLERTRVEHDLRVKKQEERIEERIETSVKELLAIRGLPTDRVDTIMATPAMRDDSPPAQGEIGYEDEPRPSNETAAGGVRTRGTPRLANRKSSILGQNILVPNPSITVAENLRLAQASGTTVINGEASKKSFTPARHANFNSVAAINSRKRPTTSRPSIDELPHSSPAMIRSRSSSQQLKEFRRVAPLPNSRAPQPVAPRSVPIKIPRLSQNRRSFKAYYESTSVIHASLDIKDEASDHAFVAAFIKGIQKKTDAEALVNGLQQFCLTRNNIDGTTEVLCWWDEIQEGIQNAGLNIGGQPSHNTSTNTANRISMDAPNTGKRQKAIAPLRSSEMPLEAEASSAASHGSARNLGQYGRGRPARTAAELSINARNDTVKTEKLSASSFAGQTPSTDKEKAFDLTGISKASLAKTRAVGTQGGKRGDKRKSKR</sequence>